<dbReference type="Proteomes" id="UP000029227">
    <property type="component" value="Unassembled WGS sequence"/>
</dbReference>
<organism evidence="1 2">
    <name type="scientific">Photobacterium aphoticum</name>
    <dbReference type="NCBI Taxonomy" id="754436"/>
    <lineage>
        <taxon>Bacteria</taxon>
        <taxon>Pseudomonadati</taxon>
        <taxon>Pseudomonadota</taxon>
        <taxon>Gammaproteobacteria</taxon>
        <taxon>Vibrionales</taxon>
        <taxon>Vibrionaceae</taxon>
        <taxon>Photobacterium</taxon>
    </lineage>
</organism>
<sequence>MNNKPLATLTDEQKILIEQLATDKVNSMNSDQYLCDRIDEKVLEMEEHIQAYFHERFHFHMKKHDQK</sequence>
<dbReference type="EMBL" id="BBMN01000009">
    <property type="protein sequence ID" value="GAL06097.1"/>
    <property type="molecule type" value="Genomic_DNA"/>
</dbReference>
<dbReference type="eggNOG" id="ENOG5033A6M">
    <property type="taxonomic scope" value="Bacteria"/>
</dbReference>
<accession>A0A090REW6</accession>
<dbReference type="AlphaFoldDB" id="A0A090REW6"/>
<proteinExistence type="predicted"/>
<evidence type="ECO:0000313" key="1">
    <source>
        <dbReference type="EMBL" id="GAL06097.1"/>
    </source>
</evidence>
<name>A0A090REW6_9GAMM</name>
<evidence type="ECO:0000313" key="2">
    <source>
        <dbReference type="Proteomes" id="UP000029227"/>
    </source>
</evidence>
<gene>
    <name evidence="1" type="ORF">JCM19237_1737</name>
</gene>
<reference evidence="1 2" key="1">
    <citation type="journal article" date="2014" name="Genome Announc.">
        <title>Draft Genome Sequences of Two Vibrionaceae Species, Vibrio ponticus C121 and Photobacterium aphoticum C119, Isolated as Coral Reef Microbiota.</title>
        <authorList>
            <person name="Al-saari N."/>
            <person name="Meirelles P.M."/>
            <person name="Mino S."/>
            <person name="Suda W."/>
            <person name="Oshima K."/>
            <person name="Hattori M."/>
            <person name="Ohkuma M."/>
            <person name="Thompson F.L."/>
            <person name="Gomez-Gil B."/>
            <person name="Sawabe T."/>
            <person name="Sawabe T."/>
        </authorList>
    </citation>
    <scope>NUCLEOTIDE SEQUENCE [LARGE SCALE GENOMIC DNA]</scope>
    <source>
        <strain evidence="1 2">JCM 19237</strain>
    </source>
</reference>
<protein>
    <submittedName>
        <fullName evidence="1">Uncharacterized protein</fullName>
    </submittedName>
</protein>
<comment type="caution">
    <text evidence="1">The sequence shown here is derived from an EMBL/GenBank/DDBJ whole genome shotgun (WGS) entry which is preliminary data.</text>
</comment>